<dbReference type="NCBIfam" id="NF047646">
    <property type="entry name" value="REP_Tyr_transpos"/>
    <property type="match status" value="1"/>
</dbReference>
<proteinExistence type="predicted"/>
<accession>A0A371JWT6</accession>
<dbReference type="PANTHER" id="PTHR36966:SF1">
    <property type="entry name" value="REP-ASSOCIATED TYROSINE TRANSPOSASE"/>
    <property type="match status" value="1"/>
</dbReference>
<dbReference type="GO" id="GO:0006313">
    <property type="term" value="P:DNA transposition"/>
    <property type="evidence" value="ECO:0007669"/>
    <property type="project" value="InterPro"/>
</dbReference>
<name>A0A371JWT6_9GAMM</name>
<dbReference type="OrthoDB" id="9791101at2"/>
<evidence type="ECO:0000313" key="2">
    <source>
        <dbReference type="EMBL" id="RDZ26111.1"/>
    </source>
</evidence>
<dbReference type="SMART" id="SM01321">
    <property type="entry name" value="Y1_Tnp"/>
    <property type="match status" value="1"/>
</dbReference>
<keyword evidence="3" id="KW-1185">Reference proteome</keyword>
<dbReference type="InterPro" id="IPR036515">
    <property type="entry name" value="Transposase_17_sf"/>
</dbReference>
<protein>
    <submittedName>
        <fullName evidence="2">Transposase</fullName>
    </submittedName>
</protein>
<dbReference type="Proteomes" id="UP000264492">
    <property type="component" value="Unassembled WGS sequence"/>
</dbReference>
<dbReference type="InterPro" id="IPR002686">
    <property type="entry name" value="Transposase_17"/>
</dbReference>
<reference evidence="2 3" key="1">
    <citation type="submission" date="2018-08" db="EMBL/GenBank/DDBJ databases">
        <title>Lysobacter sp. zong2l5, whole genome shotgun sequence.</title>
        <authorList>
            <person name="Zhang X."/>
            <person name="Feng G."/>
            <person name="Zhu H."/>
        </authorList>
    </citation>
    <scope>NUCLEOTIDE SEQUENCE [LARGE SCALE GENOMIC DNA]</scope>
    <source>
        <strain evidence="3">zong2l5</strain>
    </source>
</reference>
<gene>
    <name evidence="2" type="ORF">DX914_19180</name>
</gene>
<dbReference type="InterPro" id="IPR052715">
    <property type="entry name" value="RAYT_transposase"/>
</dbReference>
<organism evidence="2 3">
    <name type="scientific">Lysobacter silvisoli</name>
    <dbReference type="NCBI Taxonomy" id="2293254"/>
    <lineage>
        <taxon>Bacteria</taxon>
        <taxon>Pseudomonadati</taxon>
        <taxon>Pseudomonadota</taxon>
        <taxon>Gammaproteobacteria</taxon>
        <taxon>Lysobacterales</taxon>
        <taxon>Lysobacteraceae</taxon>
        <taxon>Lysobacter</taxon>
    </lineage>
</organism>
<dbReference type="GO" id="GO:0004803">
    <property type="term" value="F:transposase activity"/>
    <property type="evidence" value="ECO:0007669"/>
    <property type="project" value="InterPro"/>
</dbReference>
<sequence>MALPHPSSPGHAALRRGRSSEAHRAYLLTFATQGRRPLFLDRGLAEAACAAMQDRRLWTRSRLLAWVLMPDHWHGLVALGPWETLPDLVRRLKCNSARSVRTVAPSALQVWAAAYHDRGLRREEALVDAARYVVMNPLRAGLVRRVGDYPYWGAVWVDR</sequence>
<dbReference type="GO" id="GO:0043565">
    <property type="term" value="F:sequence-specific DNA binding"/>
    <property type="evidence" value="ECO:0007669"/>
    <property type="project" value="TreeGrafter"/>
</dbReference>
<evidence type="ECO:0000259" key="1">
    <source>
        <dbReference type="SMART" id="SM01321"/>
    </source>
</evidence>
<dbReference type="RefSeq" id="WP_115862098.1">
    <property type="nucleotide sequence ID" value="NZ_QTSU01000005.1"/>
</dbReference>
<evidence type="ECO:0000313" key="3">
    <source>
        <dbReference type="Proteomes" id="UP000264492"/>
    </source>
</evidence>
<dbReference type="Gene3D" id="3.30.70.1290">
    <property type="entry name" value="Transposase IS200-like"/>
    <property type="match status" value="1"/>
</dbReference>
<comment type="caution">
    <text evidence="2">The sequence shown here is derived from an EMBL/GenBank/DDBJ whole genome shotgun (WGS) entry which is preliminary data.</text>
</comment>
<dbReference type="SUPFAM" id="SSF143422">
    <property type="entry name" value="Transposase IS200-like"/>
    <property type="match status" value="1"/>
</dbReference>
<dbReference type="AlphaFoldDB" id="A0A371JWT6"/>
<feature type="domain" description="Transposase IS200-like" evidence="1">
    <location>
        <begin position="21"/>
        <end position="136"/>
    </location>
</feature>
<dbReference type="Pfam" id="PF01797">
    <property type="entry name" value="Y1_Tnp"/>
    <property type="match status" value="1"/>
</dbReference>
<dbReference type="PANTHER" id="PTHR36966">
    <property type="entry name" value="REP-ASSOCIATED TYROSINE TRANSPOSASE"/>
    <property type="match status" value="1"/>
</dbReference>
<dbReference type="EMBL" id="QTSU01000005">
    <property type="protein sequence ID" value="RDZ26111.1"/>
    <property type="molecule type" value="Genomic_DNA"/>
</dbReference>